<keyword evidence="2" id="KW-1185">Reference proteome</keyword>
<feature type="compositionally biased region" description="Basic and acidic residues" evidence="1">
    <location>
        <begin position="185"/>
        <end position="196"/>
    </location>
</feature>
<protein>
    <submittedName>
        <fullName evidence="3">Uncharacterized protein LOC132536307</fullName>
    </submittedName>
</protein>
<name>A0ABM3WTM0_ERIEU</name>
<gene>
    <name evidence="3" type="primary">LOC132536307</name>
</gene>
<accession>A0ABM3WTM0</accession>
<dbReference type="Proteomes" id="UP001652624">
    <property type="component" value="Unplaced"/>
</dbReference>
<dbReference type="GeneID" id="132536307"/>
<dbReference type="RefSeq" id="XP_060039914.1">
    <property type="nucleotide sequence ID" value="XM_060183931.1"/>
</dbReference>
<evidence type="ECO:0000313" key="3">
    <source>
        <dbReference type="RefSeq" id="XP_060039914.1"/>
    </source>
</evidence>
<sequence>MNQEHCECTVNAQGVCLKPVSSSDVGSAEKFALAMINLHDAEMFLAQSVHILLHETPRNPRTNNNPLTYFYFAKGKQHCSQDNFADGRNLWGLQVSALGHLSLQTANSPSRDSAFHSPPPLFFFPLSQEAQGTLQAPTWGASATLGACVNQSPERRGAAARARAGGRGEAEAASAAAGRKSGGGGKERPRQKEREAAQGLVQARPLRGDQEAGAALDNQHAEMLQDRPRPLVSSCHVTSQCCVVFSKVCLI</sequence>
<proteinExistence type="predicted"/>
<reference evidence="3" key="1">
    <citation type="submission" date="2025-08" db="UniProtKB">
        <authorList>
            <consortium name="RefSeq"/>
        </authorList>
    </citation>
    <scope>IDENTIFICATION</scope>
</reference>
<evidence type="ECO:0000313" key="2">
    <source>
        <dbReference type="Proteomes" id="UP001652624"/>
    </source>
</evidence>
<evidence type="ECO:0000256" key="1">
    <source>
        <dbReference type="SAM" id="MobiDB-lite"/>
    </source>
</evidence>
<organism evidence="2 3">
    <name type="scientific">Erinaceus europaeus</name>
    <name type="common">Western European hedgehog</name>
    <dbReference type="NCBI Taxonomy" id="9365"/>
    <lineage>
        <taxon>Eukaryota</taxon>
        <taxon>Metazoa</taxon>
        <taxon>Chordata</taxon>
        <taxon>Craniata</taxon>
        <taxon>Vertebrata</taxon>
        <taxon>Euteleostomi</taxon>
        <taxon>Mammalia</taxon>
        <taxon>Eutheria</taxon>
        <taxon>Laurasiatheria</taxon>
        <taxon>Eulipotyphla</taxon>
        <taxon>Erinaceidae</taxon>
        <taxon>Erinaceinae</taxon>
        <taxon>Erinaceus</taxon>
    </lineage>
</organism>
<feature type="region of interest" description="Disordered" evidence="1">
    <location>
        <begin position="151"/>
        <end position="200"/>
    </location>
</feature>